<comment type="similarity">
    <text evidence="1 7">Belongs to the peptidase M3 family.</text>
</comment>
<evidence type="ECO:0000256" key="7">
    <source>
        <dbReference type="RuleBase" id="RU003435"/>
    </source>
</evidence>
<comment type="cofactor">
    <cofactor evidence="7">
        <name>Zn(2+)</name>
        <dbReference type="ChEBI" id="CHEBI:29105"/>
    </cofactor>
    <text evidence="7">Binds 1 zinc ion.</text>
</comment>
<comment type="caution">
    <text evidence="9">The sequence shown here is derived from an EMBL/GenBank/DDBJ whole genome shotgun (WGS) entry which is preliminary data.</text>
</comment>
<dbReference type="Proteomes" id="UP001207736">
    <property type="component" value="Unassembled WGS sequence"/>
</dbReference>
<evidence type="ECO:0000256" key="4">
    <source>
        <dbReference type="ARBA" id="ARBA00022801"/>
    </source>
</evidence>
<dbReference type="EMBL" id="BQKA01000042">
    <property type="protein sequence ID" value="GJM51179.1"/>
    <property type="molecule type" value="Genomic_DNA"/>
</dbReference>
<dbReference type="EMBL" id="BQKB01000042">
    <property type="protein sequence ID" value="GJM53510.1"/>
    <property type="molecule type" value="Genomic_DNA"/>
</dbReference>
<keyword evidence="12" id="KW-1185">Reference proteome</keyword>
<dbReference type="RefSeq" id="WP_264845765.1">
    <property type="nucleotide sequence ID" value="NZ_BPMA01000014.1"/>
</dbReference>
<evidence type="ECO:0000259" key="8">
    <source>
        <dbReference type="Pfam" id="PF01432"/>
    </source>
</evidence>
<dbReference type="PANTHER" id="PTHR43660:SF1">
    <property type="entry name" value="DIPEPTIDYL CARBOXYPEPTIDASE"/>
    <property type="match status" value="1"/>
</dbReference>
<dbReference type="Gene3D" id="1.10.1370.10">
    <property type="entry name" value="Neurolysin, domain 3"/>
    <property type="match status" value="1"/>
</dbReference>
<keyword evidence="6 7" id="KW-0482">Metalloprotease</keyword>
<evidence type="ECO:0000256" key="5">
    <source>
        <dbReference type="ARBA" id="ARBA00022833"/>
    </source>
</evidence>
<dbReference type="GO" id="GO:0004222">
    <property type="term" value="F:metalloendopeptidase activity"/>
    <property type="evidence" value="ECO:0007669"/>
    <property type="project" value="InterPro"/>
</dbReference>
<keyword evidence="2 7" id="KW-0645">Protease</keyword>
<feature type="domain" description="Peptidase M3A/M3B catalytic" evidence="8">
    <location>
        <begin position="217"/>
        <end position="665"/>
    </location>
</feature>
<organism evidence="9 11">
    <name type="scientific">Capnocytophaga catalasegens</name>
    <dbReference type="NCBI Taxonomy" id="1004260"/>
    <lineage>
        <taxon>Bacteria</taxon>
        <taxon>Pseudomonadati</taxon>
        <taxon>Bacteroidota</taxon>
        <taxon>Flavobacteriia</taxon>
        <taxon>Flavobacteriales</taxon>
        <taxon>Flavobacteriaceae</taxon>
        <taxon>Capnocytophaga</taxon>
    </lineage>
</organism>
<dbReference type="GO" id="GO:0004180">
    <property type="term" value="F:carboxypeptidase activity"/>
    <property type="evidence" value="ECO:0007669"/>
    <property type="project" value="TreeGrafter"/>
</dbReference>
<evidence type="ECO:0000256" key="3">
    <source>
        <dbReference type="ARBA" id="ARBA00022723"/>
    </source>
</evidence>
<dbReference type="InterPro" id="IPR034005">
    <property type="entry name" value="M3A_DCP"/>
</dbReference>
<gene>
    <name evidence="9" type="primary">dcp1</name>
    <name evidence="9" type="ORF">RCZ15_21520</name>
    <name evidence="10" type="ORF">RCZ16_18260</name>
</gene>
<dbReference type="InterPro" id="IPR024077">
    <property type="entry name" value="Neurolysin/TOP_dom2"/>
</dbReference>
<keyword evidence="3 7" id="KW-0479">Metal-binding</keyword>
<evidence type="ECO:0000313" key="9">
    <source>
        <dbReference type="EMBL" id="GJM51179.1"/>
    </source>
</evidence>
<dbReference type="Proteomes" id="UP001208692">
    <property type="component" value="Unassembled WGS sequence"/>
</dbReference>
<dbReference type="GO" id="GO:0046872">
    <property type="term" value="F:metal ion binding"/>
    <property type="evidence" value="ECO:0007669"/>
    <property type="project" value="UniProtKB-UniRule"/>
</dbReference>
<dbReference type="InterPro" id="IPR024079">
    <property type="entry name" value="MetalloPept_cat_dom_sf"/>
</dbReference>
<dbReference type="InterPro" id="IPR045090">
    <property type="entry name" value="Pept_M3A_M3B"/>
</dbReference>
<keyword evidence="5 7" id="KW-0862">Zinc</keyword>
<proteinExistence type="inferred from homology"/>
<dbReference type="Gene3D" id="1.10.1370.40">
    <property type="match status" value="1"/>
</dbReference>
<dbReference type="CDD" id="cd06456">
    <property type="entry name" value="M3A_DCP"/>
    <property type="match status" value="1"/>
</dbReference>
<evidence type="ECO:0000313" key="10">
    <source>
        <dbReference type="EMBL" id="GJM53510.1"/>
    </source>
</evidence>
<evidence type="ECO:0000313" key="11">
    <source>
        <dbReference type="Proteomes" id="UP001207736"/>
    </source>
</evidence>
<dbReference type="PANTHER" id="PTHR43660">
    <property type="entry name" value="DIPEPTIDYL CARBOXYPEPTIDASE"/>
    <property type="match status" value="1"/>
</dbReference>
<evidence type="ECO:0000256" key="2">
    <source>
        <dbReference type="ARBA" id="ARBA00022670"/>
    </source>
</evidence>
<keyword evidence="4 7" id="KW-0378">Hydrolase</keyword>
<reference evidence="9 12" key="1">
    <citation type="submission" date="2021-11" db="EMBL/GenBank/DDBJ databases">
        <title>Draft genome sequence of Capnocytophaga sp. strain KC07075 isolated from cat oral cavity.</title>
        <authorList>
            <person name="Suzuki M."/>
            <person name="Imaoka K."/>
            <person name="Kimura M."/>
            <person name="Morikawa S."/>
            <person name="Maeda K."/>
        </authorList>
    </citation>
    <scope>NUCLEOTIDE SEQUENCE</scope>
    <source>
        <strain evidence="9">KC07075</strain>
        <strain evidence="10 12">KC07079</strain>
    </source>
</reference>
<dbReference type="InterPro" id="IPR001567">
    <property type="entry name" value="Pept_M3A_M3B_dom"/>
</dbReference>
<dbReference type="GO" id="GO:0006508">
    <property type="term" value="P:proteolysis"/>
    <property type="evidence" value="ECO:0007669"/>
    <property type="project" value="UniProtKB-KW"/>
</dbReference>
<dbReference type="FunFam" id="3.40.390.10:FF:000009">
    <property type="entry name" value="Oligopeptidase A"/>
    <property type="match status" value="1"/>
</dbReference>
<dbReference type="GO" id="GO:0005829">
    <property type="term" value="C:cytosol"/>
    <property type="evidence" value="ECO:0007669"/>
    <property type="project" value="TreeGrafter"/>
</dbReference>
<evidence type="ECO:0000256" key="6">
    <source>
        <dbReference type="ARBA" id="ARBA00023049"/>
    </source>
</evidence>
<protein>
    <submittedName>
        <fullName evidence="9">Peptidase M3</fullName>
    </submittedName>
</protein>
<dbReference type="Pfam" id="PF01432">
    <property type="entry name" value="Peptidase_M3"/>
    <property type="match status" value="1"/>
</dbReference>
<dbReference type="SUPFAM" id="SSF55486">
    <property type="entry name" value="Metalloproteases ('zincins'), catalytic domain"/>
    <property type="match status" value="1"/>
</dbReference>
<sequence length="669" mass="76977">MFDTPYQAAPFSKFEAKDYKPAIEKAIAQALDTIKSIVTNIEVASFQNTIEALAYATENLDRLTSMFYNLYNAETNEIFQEQAQEIAPLLSDFQNDIYLNQALFERIKLVYNQYVPATAEEKMLLKTTYKQFVRNGANLSEENKQILREIDKNLSVKTLHFAQNVLEATNTYELFLTNENDLDGLPNFAKEAAKELAQKRQKNGFVFTLDAPSFIPFMTYIKNRNLRKELFLANAGKCYESTYDNRQNILDIVQLRQQRATLLGYKSHADFVLEERMAQSPEIVAGFLNELLQKALPSAQKQFDQLQTFALNKDGITDFQKWDTAFYSEQLKQSLFSLSDEVLKPYFQLESVLSGIFSIAQKLYGLHFEEITNIETYHPDVKTFKVTDDKNNYVSILYTDFYPRKGKRNGAWMTSFKGQYITPKGENSRPHISIVCNFTPPTTSLPSLLTFNEVRTLFHEFGHALHGILANTKYPNLSGTNVFWDFVELPSQLMENWCYQKEALLLFAYHYQTQEAIPMEYVEKIKASAAFMEGLQTLRQLSFGLLDMAWHTNPNIDSIEQIKNFEKKAIKPTELYPDIEKNNVSTSFSHIFSGGYSSGYYSYKWAEVLDADAFEVFEEKGIFDTKTAQSFKENILSKGGSEPPMDLYVRFRGKKPSVEALLKRSKLIK</sequence>
<dbReference type="AlphaFoldDB" id="A0AAV5AUY0"/>
<evidence type="ECO:0000256" key="1">
    <source>
        <dbReference type="ARBA" id="ARBA00006040"/>
    </source>
</evidence>
<accession>A0AAV5AUY0</accession>
<evidence type="ECO:0000313" key="12">
    <source>
        <dbReference type="Proteomes" id="UP001208692"/>
    </source>
</evidence>
<dbReference type="Gene3D" id="3.40.390.10">
    <property type="entry name" value="Collagenase (Catalytic Domain)"/>
    <property type="match status" value="1"/>
</dbReference>
<name>A0AAV5AUY0_9FLAO</name>